<evidence type="ECO:0000313" key="2">
    <source>
        <dbReference type="EMBL" id="CAD8079004.1"/>
    </source>
</evidence>
<sequence length="164" mass="19365">MNQVDNLLKPSLINKISQPIDNNTNKDLFNQWEQKLLQKETQLINKEKKLKDKENQLAQKEDILLKKELNLNQKMMKYSTILEQIINQKQTKSDISLLPLNSNDKSHRNNNINEYQNRVINLLNTIRSNSQQQQQLIHQQSYMGSTLELTDDRFNKSSRGFQLL</sequence>
<comment type="caution">
    <text evidence="2">The sequence shown here is derived from an EMBL/GenBank/DDBJ whole genome shotgun (WGS) entry which is preliminary data.</text>
</comment>
<keyword evidence="3" id="KW-1185">Reference proteome</keyword>
<protein>
    <submittedName>
        <fullName evidence="2">Uncharacterized protein</fullName>
    </submittedName>
</protein>
<dbReference type="EMBL" id="CAJJDM010000062">
    <property type="protein sequence ID" value="CAD8079004.1"/>
    <property type="molecule type" value="Genomic_DNA"/>
</dbReference>
<accession>A0A8S1MW20</accession>
<dbReference type="AlphaFoldDB" id="A0A8S1MW20"/>
<dbReference type="OMA" id="NQWEQQL"/>
<evidence type="ECO:0000313" key="3">
    <source>
        <dbReference type="Proteomes" id="UP000688137"/>
    </source>
</evidence>
<evidence type="ECO:0000256" key="1">
    <source>
        <dbReference type="SAM" id="Coils"/>
    </source>
</evidence>
<keyword evidence="1" id="KW-0175">Coiled coil</keyword>
<feature type="coiled-coil region" evidence="1">
    <location>
        <begin position="29"/>
        <end position="70"/>
    </location>
</feature>
<dbReference type="Proteomes" id="UP000688137">
    <property type="component" value="Unassembled WGS sequence"/>
</dbReference>
<name>A0A8S1MW20_PARPR</name>
<proteinExistence type="predicted"/>
<reference evidence="2" key="1">
    <citation type="submission" date="2021-01" db="EMBL/GenBank/DDBJ databases">
        <authorList>
            <consortium name="Genoscope - CEA"/>
            <person name="William W."/>
        </authorList>
    </citation>
    <scope>NUCLEOTIDE SEQUENCE</scope>
</reference>
<gene>
    <name evidence="2" type="ORF">PPRIM_AZ9-3.1.T0610074</name>
</gene>
<organism evidence="2 3">
    <name type="scientific">Paramecium primaurelia</name>
    <dbReference type="NCBI Taxonomy" id="5886"/>
    <lineage>
        <taxon>Eukaryota</taxon>
        <taxon>Sar</taxon>
        <taxon>Alveolata</taxon>
        <taxon>Ciliophora</taxon>
        <taxon>Intramacronucleata</taxon>
        <taxon>Oligohymenophorea</taxon>
        <taxon>Peniculida</taxon>
        <taxon>Parameciidae</taxon>
        <taxon>Paramecium</taxon>
    </lineage>
</organism>